<name>A0A7H1BG31_9ACTN</name>
<protein>
    <submittedName>
        <fullName evidence="1">Uncharacterized protein</fullName>
    </submittedName>
</protein>
<dbReference type="AlphaFoldDB" id="A0A7H1BG31"/>
<evidence type="ECO:0000313" key="2">
    <source>
        <dbReference type="Proteomes" id="UP000516428"/>
    </source>
</evidence>
<proteinExistence type="predicted"/>
<keyword evidence="2" id="KW-1185">Reference proteome</keyword>
<sequence>MTFSDKSTRDGAEEQARQAIERGAHVLVYKFIDPITDSFVTAPMLGISPQIEAVEALGWQLDRFSAVEGKVGDGEHIAVICLFRR</sequence>
<accession>A0A7H1BG31</accession>
<reference evidence="1 2" key="1">
    <citation type="submission" date="2020-09" db="EMBL/GenBank/DDBJ databases">
        <title>A novel species.</title>
        <authorList>
            <person name="Gao J."/>
        </authorList>
    </citation>
    <scope>NUCLEOTIDE SEQUENCE [LARGE SCALE GENOMIC DNA]</scope>
    <source>
        <strain evidence="1 2">CRXT-Y-14</strain>
    </source>
</reference>
<evidence type="ECO:0000313" key="1">
    <source>
        <dbReference type="EMBL" id="QNS07686.1"/>
    </source>
</evidence>
<dbReference type="RefSeq" id="WP_188340348.1">
    <property type="nucleotide sequence ID" value="NZ_CP061281.1"/>
</dbReference>
<gene>
    <name evidence="1" type="ORF">IAG42_31500</name>
</gene>
<organism evidence="1 2">
    <name type="scientific">Streptomyces xanthii</name>
    <dbReference type="NCBI Taxonomy" id="2768069"/>
    <lineage>
        <taxon>Bacteria</taxon>
        <taxon>Bacillati</taxon>
        <taxon>Actinomycetota</taxon>
        <taxon>Actinomycetes</taxon>
        <taxon>Kitasatosporales</taxon>
        <taxon>Streptomycetaceae</taxon>
        <taxon>Streptomyces</taxon>
    </lineage>
</organism>
<dbReference type="Proteomes" id="UP000516428">
    <property type="component" value="Chromosome"/>
</dbReference>
<dbReference type="KEGG" id="sxn:IAG42_31500"/>
<dbReference type="EMBL" id="CP061281">
    <property type="protein sequence ID" value="QNS07686.1"/>
    <property type="molecule type" value="Genomic_DNA"/>
</dbReference>